<evidence type="ECO:0000313" key="1">
    <source>
        <dbReference type="EMBL" id="QTA83092.1"/>
    </source>
</evidence>
<dbReference type="AlphaFoldDB" id="A0A975BCS4"/>
<evidence type="ECO:0000313" key="2">
    <source>
        <dbReference type="Proteomes" id="UP000663720"/>
    </source>
</evidence>
<name>A0A975BCS4_9BACT</name>
<keyword evidence="2" id="KW-1185">Reference proteome</keyword>
<gene>
    <name evidence="1" type="ORF">dnl_54860</name>
</gene>
<reference evidence="1" key="1">
    <citation type="journal article" date="2021" name="Microb. Physiol.">
        <title>Proteogenomic Insights into the Physiology of Marine, Sulfate-Reducing, Filamentous Desulfonema limicola and Desulfonema magnum.</title>
        <authorList>
            <person name="Schnaars V."/>
            <person name="Wohlbrand L."/>
            <person name="Scheve S."/>
            <person name="Hinrichs C."/>
            <person name="Reinhardt R."/>
            <person name="Rabus R."/>
        </authorList>
    </citation>
    <scope>NUCLEOTIDE SEQUENCE</scope>
    <source>
        <strain evidence="1">5ac10</strain>
    </source>
</reference>
<protein>
    <submittedName>
        <fullName evidence="1">Uncharacterized protein</fullName>
    </submittedName>
</protein>
<dbReference type="Proteomes" id="UP000663720">
    <property type="component" value="Chromosome"/>
</dbReference>
<accession>A0A975BCS4</accession>
<dbReference type="EMBL" id="CP061799">
    <property type="protein sequence ID" value="QTA83092.1"/>
    <property type="molecule type" value="Genomic_DNA"/>
</dbReference>
<proteinExistence type="predicted"/>
<sequence>MSGFNLSIAHQCPQCGAPVDLTETDHVVNCAYCRVKSYLVQKDYFRYMLPHDQDHEKDLVYFPYWRFKGTMFSYVIPDTINKRFMDISHQALPLDIFPASLGLRPQALKLKFITPETAGRFIEPKLDMKQIMDFIKIRFNCSLKTKPLYQEFIGENLSMLYAPFYEKQGKLMDAVLDEPVFKHIPQDINVYEINGGKPGWQIKFISTLCPECGWDLDGESDALVMVCRNCHTLWQPYEKRTIKLPFKKLPSDKKPAIWLPFWRIKAEMSDIKLENFEDLIKIANLPRVAQKGDDKAGFYFWTPAFKLLPRYFLIFSHRVTLSQPRETLVDEMPEEALGTVTFPVTEAVKSLKINLAGFMKPARVLESIIQDIYIRPRKYLLVYLPFEDQGHELVNLEYKLAINKNMMMHSRNL</sequence>
<organism evidence="1 2">
    <name type="scientific">Desulfonema limicola</name>
    <dbReference type="NCBI Taxonomy" id="45656"/>
    <lineage>
        <taxon>Bacteria</taxon>
        <taxon>Pseudomonadati</taxon>
        <taxon>Thermodesulfobacteriota</taxon>
        <taxon>Desulfobacteria</taxon>
        <taxon>Desulfobacterales</taxon>
        <taxon>Desulfococcaceae</taxon>
        <taxon>Desulfonema</taxon>
    </lineage>
</organism>
<dbReference type="KEGG" id="dli:dnl_54860"/>